<dbReference type="Proteomes" id="UP001600888">
    <property type="component" value="Unassembled WGS sequence"/>
</dbReference>
<dbReference type="InterPro" id="IPR001128">
    <property type="entry name" value="Cyt_P450"/>
</dbReference>
<dbReference type="InterPro" id="IPR036396">
    <property type="entry name" value="Cyt_P450_sf"/>
</dbReference>
<name>A0ABR4EWE9_9PEZI</name>
<comment type="pathway">
    <text evidence="2">Secondary metabolite biosynthesis.</text>
</comment>
<dbReference type="CDD" id="cd11051">
    <property type="entry name" value="CYP59-like"/>
    <property type="match status" value="1"/>
</dbReference>
<dbReference type="PANTHER" id="PTHR24305">
    <property type="entry name" value="CYTOCHROME P450"/>
    <property type="match status" value="1"/>
</dbReference>
<comment type="cofactor">
    <cofactor evidence="1">
        <name>heme</name>
        <dbReference type="ChEBI" id="CHEBI:30413"/>
    </cofactor>
</comment>
<keyword evidence="5" id="KW-0560">Oxidoreductase</keyword>
<evidence type="ECO:0000256" key="8">
    <source>
        <dbReference type="SAM" id="Phobius"/>
    </source>
</evidence>
<keyword evidence="8" id="KW-1133">Transmembrane helix</keyword>
<dbReference type="PRINTS" id="PR00385">
    <property type="entry name" value="P450"/>
</dbReference>
<protein>
    <submittedName>
        <fullName evidence="9">Uncharacterized protein</fullName>
    </submittedName>
</protein>
<organism evidence="9 10">
    <name type="scientific">Diaporthe vaccinii</name>
    <dbReference type="NCBI Taxonomy" id="105482"/>
    <lineage>
        <taxon>Eukaryota</taxon>
        <taxon>Fungi</taxon>
        <taxon>Dikarya</taxon>
        <taxon>Ascomycota</taxon>
        <taxon>Pezizomycotina</taxon>
        <taxon>Sordariomycetes</taxon>
        <taxon>Sordariomycetidae</taxon>
        <taxon>Diaporthales</taxon>
        <taxon>Diaporthaceae</taxon>
        <taxon>Diaporthe</taxon>
        <taxon>Diaporthe eres species complex</taxon>
    </lineage>
</organism>
<proteinExistence type="predicted"/>
<evidence type="ECO:0000256" key="7">
    <source>
        <dbReference type="ARBA" id="ARBA00023033"/>
    </source>
</evidence>
<keyword evidence="10" id="KW-1185">Reference proteome</keyword>
<keyword evidence="7" id="KW-0503">Monooxygenase</keyword>
<keyword evidence="3" id="KW-0349">Heme</keyword>
<gene>
    <name evidence="9" type="ORF">FJTKL_06731</name>
</gene>
<dbReference type="Gene3D" id="1.10.630.10">
    <property type="entry name" value="Cytochrome P450"/>
    <property type="match status" value="1"/>
</dbReference>
<dbReference type="InterPro" id="IPR050121">
    <property type="entry name" value="Cytochrome_P450_monoxygenase"/>
</dbReference>
<dbReference type="InterPro" id="IPR002401">
    <property type="entry name" value="Cyt_P450_E_grp-I"/>
</dbReference>
<evidence type="ECO:0000256" key="2">
    <source>
        <dbReference type="ARBA" id="ARBA00005179"/>
    </source>
</evidence>
<dbReference type="SUPFAM" id="SSF48264">
    <property type="entry name" value="Cytochrome P450"/>
    <property type="match status" value="1"/>
</dbReference>
<evidence type="ECO:0000256" key="3">
    <source>
        <dbReference type="ARBA" id="ARBA00022617"/>
    </source>
</evidence>
<evidence type="ECO:0000313" key="9">
    <source>
        <dbReference type="EMBL" id="KAL2286752.1"/>
    </source>
</evidence>
<accession>A0ABR4EWE9</accession>
<feature type="transmembrane region" description="Helical" evidence="8">
    <location>
        <begin position="57"/>
        <end position="75"/>
    </location>
</feature>
<dbReference type="PANTHER" id="PTHR24305:SF107">
    <property type="entry name" value="P450, PUTATIVE (EUROFUNG)-RELATED"/>
    <property type="match status" value="1"/>
</dbReference>
<dbReference type="PRINTS" id="PR00463">
    <property type="entry name" value="EP450I"/>
</dbReference>
<comment type="caution">
    <text evidence="9">The sequence shown here is derived from an EMBL/GenBank/DDBJ whole genome shotgun (WGS) entry which is preliminary data.</text>
</comment>
<keyword evidence="6" id="KW-0408">Iron</keyword>
<evidence type="ECO:0000256" key="1">
    <source>
        <dbReference type="ARBA" id="ARBA00001971"/>
    </source>
</evidence>
<keyword evidence="8" id="KW-0472">Membrane</keyword>
<evidence type="ECO:0000313" key="10">
    <source>
        <dbReference type="Proteomes" id="UP001600888"/>
    </source>
</evidence>
<dbReference type="EMBL" id="JBAWTH010000023">
    <property type="protein sequence ID" value="KAL2286752.1"/>
    <property type="molecule type" value="Genomic_DNA"/>
</dbReference>
<sequence length="561" mass="62751">MAISLLGGVEPSASLVGKSLGIAALAGLAMFFTRLYQARTRFRNMMKKHDIPTLPHSFLFGHLIAVGKALASFPADFSKLGIVYAMTKAYPELCENGLVYFDSWPLGEATLAVFDPDLMAQFTQDRSYLKSPMVRVELEPLTDLNDLVTMEGQEWKTWRSVFNPGFSAKNLTALLPAFLEEIQVLKERLVKVAESGKVVKMEETIQRATVDVICRAALGFRLHSQTKETPFVTTLQNQIWWLVCDTSLPNLIKTMIPFRRLILWNNNRKMKKFLAPLIEEDIARLDRGEVSQAKTINYLAIKAFQSEVQQSNGAAVSSSSKTPRVDPKFLDFAISQLKIFIFAGHDTTASTVSFAYSRLYRNADVLAKTRAEHDQVLGPDPSQAFARLTENPNLLNQMPYTSAVIKETLRLYPPAATARHGAPDGFLTHPATGKVYPTDGLLLWSTSFATHRMEAYWARPDEFLPERWLVRDENDPLHPRKNAWRPFELGPRNCIGQELAQVEMRAILAMTVRDLDIEPAYPAGAPEALGDKAYQTMGFGDITGHVKDGFPVRVKLRAGGK</sequence>
<reference evidence="9 10" key="1">
    <citation type="submission" date="2024-03" db="EMBL/GenBank/DDBJ databases">
        <title>A high-quality draft genome sequence of Diaporthe vaccinii, a causative agent of upright dieback and viscid rot disease in cranberry plants.</title>
        <authorList>
            <person name="Sarrasin M."/>
            <person name="Lang B.F."/>
            <person name="Burger G."/>
        </authorList>
    </citation>
    <scope>NUCLEOTIDE SEQUENCE [LARGE SCALE GENOMIC DNA]</scope>
    <source>
        <strain evidence="9 10">IS7</strain>
    </source>
</reference>
<evidence type="ECO:0000256" key="6">
    <source>
        <dbReference type="ARBA" id="ARBA00023004"/>
    </source>
</evidence>
<feature type="transmembrane region" description="Helical" evidence="8">
    <location>
        <begin position="15"/>
        <end position="36"/>
    </location>
</feature>
<keyword evidence="4" id="KW-0479">Metal-binding</keyword>
<dbReference type="Pfam" id="PF00067">
    <property type="entry name" value="p450"/>
    <property type="match status" value="1"/>
</dbReference>
<keyword evidence="8" id="KW-0812">Transmembrane</keyword>
<evidence type="ECO:0000256" key="4">
    <source>
        <dbReference type="ARBA" id="ARBA00022723"/>
    </source>
</evidence>
<evidence type="ECO:0000256" key="5">
    <source>
        <dbReference type="ARBA" id="ARBA00023002"/>
    </source>
</evidence>